<dbReference type="AlphaFoldDB" id="A7VSB7"/>
<evidence type="ECO:0000313" key="2">
    <source>
        <dbReference type="Proteomes" id="UP000003490"/>
    </source>
</evidence>
<organism evidence="1 2">
    <name type="scientific">[Clostridium] leptum DSM 753</name>
    <dbReference type="NCBI Taxonomy" id="428125"/>
    <lineage>
        <taxon>Bacteria</taxon>
        <taxon>Bacillati</taxon>
        <taxon>Bacillota</taxon>
        <taxon>Clostridia</taxon>
        <taxon>Eubacteriales</taxon>
        <taxon>Oscillospiraceae</taxon>
        <taxon>Oscillospiraceae incertae sedis</taxon>
    </lineage>
</organism>
<comment type="caution">
    <text evidence="1">The sequence shown here is derived from an EMBL/GenBank/DDBJ whole genome shotgun (WGS) entry which is preliminary data.</text>
</comment>
<reference evidence="1 2" key="1">
    <citation type="submission" date="2007-08" db="EMBL/GenBank/DDBJ databases">
        <title>Draft genome sequence of Clostridium leptum (DSM 753).</title>
        <authorList>
            <person name="Sudarsanam P."/>
            <person name="Ley R."/>
            <person name="Guruge J."/>
            <person name="Turnbaugh P.J."/>
            <person name="Mahowald M."/>
            <person name="Liep D."/>
            <person name="Gordon J."/>
        </authorList>
    </citation>
    <scope>NUCLEOTIDE SEQUENCE [LARGE SCALE GENOMIC DNA]</scope>
    <source>
        <strain evidence="1 2">DSM 753</strain>
    </source>
</reference>
<dbReference type="EMBL" id="ABCB02000017">
    <property type="protein sequence ID" value="EDO61947.1"/>
    <property type="molecule type" value="Genomic_DNA"/>
</dbReference>
<proteinExistence type="predicted"/>
<evidence type="ECO:0000313" key="1">
    <source>
        <dbReference type="EMBL" id="EDO61947.1"/>
    </source>
</evidence>
<name>A7VSB7_9FIRM</name>
<sequence length="42" mass="4880">MISRLFSVVFIRLFLSLYNMALCNTTKSKKLWKIPASFEPQG</sequence>
<dbReference type="HOGENOM" id="CLU_3249550_0_0_9"/>
<dbReference type="Proteomes" id="UP000003490">
    <property type="component" value="Unassembled WGS sequence"/>
</dbReference>
<gene>
    <name evidence="1" type="ORF">CLOLEP_01458</name>
</gene>
<reference evidence="1 2" key="2">
    <citation type="submission" date="2007-08" db="EMBL/GenBank/DDBJ databases">
        <authorList>
            <person name="Fulton L."/>
            <person name="Clifton S."/>
            <person name="Fulton B."/>
            <person name="Xu J."/>
            <person name="Minx P."/>
            <person name="Pepin K.H."/>
            <person name="Johnson M."/>
            <person name="Thiruvilangam P."/>
            <person name="Bhonagiri V."/>
            <person name="Nash W.E."/>
            <person name="Wang C."/>
            <person name="Mardis E.R."/>
            <person name="Wilson R.K."/>
        </authorList>
    </citation>
    <scope>NUCLEOTIDE SEQUENCE [LARGE SCALE GENOMIC DNA]</scope>
    <source>
        <strain evidence="1 2">DSM 753</strain>
    </source>
</reference>
<accession>A7VSB7</accession>
<protein>
    <submittedName>
        <fullName evidence="1">Uncharacterized protein</fullName>
    </submittedName>
</protein>